<evidence type="ECO:0000256" key="2">
    <source>
        <dbReference type="SAM" id="MobiDB-lite"/>
    </source>
</evidence>
<dbReference type="AlphaFoldDB" id="A0AAV7P861"/>
<protein>
    <submittedName>
        <fullName evidence="3">Uncharacterized protein</fullName>
    </submittedName>
</protein>
<feature type="region of interest" description="Disordered" evidence="2">
    <location>
        <begin position="1"/>
        <end position="25"/>
    </location>
</feature>
<evidence type="ECO:0000256" key="1">
    <source>
        <dbReference type="SAM" id="Coils"/>
    </source>
</evidence>
<dbReference type="EMBL" id="JANPWB010000011">
    <property type="protein sequence ID" value="KAJ1123502.1"/>
    <property type="molecule type" value="Genomic_DNA"/>
</dbReference>
<name>A0AAV7P861_PLEWA</name>
<accession>A0AAV7P861</accession>
<keyword evidence="4" id="KW-1185">Reference proteome</keyword>
<keyword evidence="1" id="KW-0175">Coiled coil</keyword>
<dbReference type="Proteomes" id="UP001066276">
    <property type="component" value="Chromosome 7"/>
</dbReference>
<sequence length="186" mass="21065">MSPKGAKAAFSTGRGKPLRISTTTRQGATTETIYQSIMDHREESKIESRRTQLACCKMLTQIRRVAKTCSEFTACMEEAETRISRLEDDVGSQRMTRETMEKQLEDTQWKLTDLEDRLRCNNLRVLGIPEGVEGSDLHGFMVHCLKRPFQICINGNGTERFKELTGSPLIGQGYNLQKEAAGQWQC</sequence>
<organism evidence="3 4">
    <name type="scientific">Pleurodeles waltl</name>
    <name type="common">Iberian ribbed newt</name>
    <dbReference type="NCBI Taxonomy" id="8319"/>
    <lineage>
        <taxon>Eukaryota</taxon>
        <taxon>Metazoa</taxon>
        <taxon>Chordata</taxon>
        <taxon>Craniata</taxon>
        <taxon>Vertebrata</taxon>
        <taxon>Euteleostomi</taxon>
        <taxon>Amphibia</taxon>
        <taxon>Batrachia</taxon>
        <taxon>Caudata</taxon>
        <taxon>Salamandroidea</taxon>
        <taxon>Salamandridae</taxon>
        <taxon>Pleurodelinae</taxon>
        <taxon>Pleurodeles</taxon>
    </lineage>
</organism>
<evidence type="ECO:0000313" key="4">
    <source>
        <dbReference type="Proteomes" id="UP001066276"/>
    </source>
</evidence>
<dbReference type="PANTHER" id="PTHR11505">
    <property type="entry name" value="L1 TRANSPOSABLE ELEMENT-RELATED"/>
    <property type="match status" value="1"/>
</dbReference>
<gene>
    <name evidence="3" type="ORF">NDU88_001971</name>
</gene>
<feature type="coiled-coil region" evidence="1">
    <location>
        <begin position="69"/>
        <end position="117"/>
    </location>
</feature>
<dbReference type="InterPro" id="IPR004244">
    <property type="entry name" value="Transposase_22"/>
</dbReference>
<comment type="caution">
    <text evidence="3">The sequence shown here is derived from an EMBL/GenBank/DDBJ whole genome shotgun (WGS) entry which is preliminary data.</text>
</comment>
<proteinExistence type="predicted"/>
<evidence type="ECO:0000313" key="3">
    <source>
        <dbReference type="EMBL" id="KAJ1123502.1"/>
    </source>
</evidence>
<reference evidence="3" key="1">
    <citation type="journal article" date="2022" name="bioRxiv">
        <title>Sequencing and chromosome-scale assembly of the giantPleurodeles waltlgenome.</title>
        <authorList>
            <person name="Brown T."/>
            <person name="Elewa A."/>
            <person name="Iarovenko S."/>
            <person name="Subramanian E."/>
            <person name="Araus A.J."/>
            <person name="Petzold A."/>
            <person name="Susuki M."/>
            <person name="Suzuki K.-i.T."/>
            <person name="Hayashi T."/>
            <person name="Toyoda A."/>
            <person name="Oliveira C."/>
            <person name="Osipova E."/>
            <person name="Leigh N.D."/>
            <person name="Simon A."/>
            <person name="Yun M.H."/>
        </authorList>
    </citation>
    <scope>NUCLEOTIDE SEQUENCE</scope>
    <source>
        <strain evidence="3">20211129_DDA</strain>
        <tissue evidence="3">Liver</tissue>
    </source>
</reference>